<keyword evidence="1" id="KW-0472">Membrane</keyword>
<proteinExistence type="predicted"/>
<evidence type="ECO:0000256" key="2">
    <source>
        <dbReference type="SAM" id="SignalP"/>
    </source>
</evidence>
<name>A0A5C3Q7C6_9AGAR</name>
<dbReference type="EMBL" id="ML178845">
    <property type="protein sequence ID" value="TFK97661.1"/>
    <property type="molecule type" value="Genomic_DNA"/>
</dbReference>
<feature type="transmembrane region" description="Helical" evidence="1">
    <location>
        <begin position="228"/>
        <end position="247"/>
    </location>
</feature>
<sequence length="248" mass="24624">MPSFSTIVSFAAVAFAAFASAAPVDAAAGVGLHIPGVASAAVGAAAGVDASVPVSVDAVVAAAADVPVLAVVLPRELRSIPDILADTISQVTPLVAKLGAITAVKDANIDVVGPITEAIVEVLHGAVGEVNALLDAPVEVVFGTVDGALDVKELAKTIGALLALVFTGLGAVLNVIGWTLHQPGNAVFNALCNVGIVVEDLLNVVFAIVVPLSGSVLDLVLPSIGYKIVPVILTLGLNGLAGILKVTF</sequence>
<accession>A0A5C3Q7C6</accession>
<reference evidence="3 4" key="1">
    <citation type="journal article" date="2019" name="Nat. Ecol. Evol.">
        <title>Megaphylogeny resolves global patterns of mushroom evolution.</title>
        <authorList>
            <person name="Varga T."/>
            <person name="Krizsan K."/>
            <person name="Foldi C."/>
            <person name="Dima B."/>
            <person name="Sanchez-Garcia M."/>
            <person name="Sanchez-Ramirez S."/>
            <person name="Szollosi G.J."/>
            <person name="Szarkandi J.G."/>
            <person name="Papp V."/>
            <person name="Albert L."/>
            <person name="Andreopoulos W."/>
            <person name="Angelini C."/>
            <person name="Antonin V."/>
            <person name="Barry K.W."/>
            <person name="Bougher N.L."/>
            <person name="Buchanan P."/>
            <person name="Buyck B."/>
            <person name="Bense V."/>
            <person name="Catcheside P."/>
            <person name="Chovatia M."/>
            <person name="Cooper J."/>
            <person name="Damon W."/>
            <person name="Desjardin D."/>
            <person name="Finy P."/>
            <person name="Geml J."/>
            <person name="Haridas S."/>
            <person name="Hughes K."/>
            <person name="Justo A."/>
            <person name="Karasinski D."/>
            <person name="Kautmanova I."/>
            <person name="Kiss B."/>
            <person name="Kocsube S."/>
            <person name="Kotiranta H."/>
            <person name="LaButti K.M."/>
            <person name="Lechner B.E."/>
            <person name="Liimatainen K."/>
            <person name="Lipzen A."/>
            <person name="Lukacs Z."/>
            <person name="Mihaltcheva S."/>
            <person name="Morgado L.N."/>
            <person name="Niskanen T."/>
            <person name="Noordeloos M.E."/>
            <person name="Ohm R.A."/>
            <person name="Ortiz-Santana B."/>
            <person name="Ovrebo C."/>
            <person name="Racz N."/>
            <person name="Riley R."/>
            <person name="Savchenko A."/>
            <person name="Shiryaev A."/>
            <person name="Soop K."/>
            <person name="Spirin V."/>
            <person name="Szebenyi C."/>
            <person name="Tomsovsky M."/>
            <person name="Tulloss R.E."/>
            <person name="Uehling J."/>
            <person name="Grigoriev I.V."/>
            <person name="Vagvolgyi C."/>
            <person name="Papp T."/>
            <person name="Martin F.M."/>
            <person name="Miettinen O."/>
            <person name="Hibbett D.S."/>
            <person name="Nagy L.G."/>
        </authorList>
    </citation>
    <scope>NUCLEOTIDE SEQUENCE [LARGE SCALE GENOMIC DNA]</scope>
    <source>
        <strain evidence="3 4">CBS 309.79</strain>
    </source>
</reference>
<keyword evidence="4" id="KW-1185">Reference proteome</keyword>
<dbReference type="OrthoDB" id="3265564at2759"/>
<feature type="transmembrane region" description="Helical" evidence="1">
    <location>
        <begin position="158"/>
        <end position="181"/>
    </location>
</feature>
<evidence type="ECO:0000256" key="1">
    <source>
        <dbReference type="SAM" id="Phobius"/>
    </source>
</evidence>
<organism evidence="3 4">
    <name type="scientific">Pterulicium gracile</name>
    <dbReference type="NCBI Taxonomy" id="1884261"/>
    <lineage>
        <taxon>Eukaryota</taxon>
        <taxon>Fungi</taxon>
        <taxon>Dikarya</taxon>
        <taxon>Basidiomycota</taxon>
        <taxon>Agaricomycotina</taxon>
        <taxon>Agaricomycetes</taxon>
        <taxon>Agaricomycetidae</taxon>
        <taxon>Agaricales</taxon>
        <taxon>Pleurotineae</taxon>
        <taxon>Pterulaceae</taxon>
        <taxon>Pterulicium</taxon>
    </lineage>
</organism>
<feature type="signal peptide" evidence="2">
    <location>
        <begin position="1"/>
        <end position="21"/>
    </location>
</feature>
<protein>
    <submittedName>
        <fullName evidence="3">Uncharacterized protein</fullName>
    </submittedName>
</protein>
<dbReference type="AlphaFoldDB" id="A0A5C3Q7C6"/>
<evidence type="ECO:0000313" key="4">
    <source>
        <dbReference type="Proteomes" id="UP000305067"/>
    </source>
</evidence>
<gene>
    <name evidence="3" type="ORF">BDV98DRAFT_607361</name>
</gene>
<keyword evidence="1" id="KW-1133">Transmembrane helix</keyword>
<keyword evidence="2" id="KW-0732">Signal</keyword>
<dbReference type="Proteomes" id="UP000305067">
    <property type="component" value="Unassembled WGS sequence"/>
</dbReference>
<keyword evidence="1" id="KW-0812">Transmembrane</keyword>
<evidence type="ECO:0000313" key="3">
    <source>
        <dbReference type="EMBL" id="TFK97661.1"/>
    </source>
</evidence>
<feature type="chain" id="PRO_5022694074" evidence="2">
    <location>
        <begin position="22"/>
        <end position="248"/>
    </location>
</feature>